<dbReference type="Proteomes" id="UP000002171">
    <property type="component" value="Unassembled WGS sequence"/>
</dbReference>
<sequence>MGKFITGTHREVIPIREIPHPSEKRLVKRLELEYAYDHANPSMSADILLFKVVERYRFNDLLQVAFYFGLDAIKQKASEFYGDELPRRLSQILRNIENGFKEADLANKLSI</sequence>
<accession>A0A7U8C5P1</accession>
<name>A0A7U8C5P1_NEPCE</name>
<evidence type="ECO:0000313" key="2">
    <source>
        <dbReference type="Proteomes" id="UP000002171"/>
    </source>
</evidence>
<proteinExistence type="predicted"/>
<reference evidence="1 2" key="1">
    <citation type="submission" date="2006-02" db="EMBL/GenBank/DDBJ databases">
        <authorList>
            <person name="Pinhassi J."/>
            <person name="Pedros-Alio C."/>
            <person name="Ferriera S."/>
            <person name="Johnson J."/>
            <person name="Kravitz S."/>
            <person name="Halpern A."/>
            <person name="Remington K."/>
            <person name="Beeson K."/>
            <person name="Tran B."/>
            <person name="Rogers Y.-H."/>
            <person name="Friedman R."/>
            <person name="Venter J.C."/>
        </authorList>
    </citation>
    <scope>NUCLEOTIDE SEQUENCE [LARGE SCALE GENOMIC DNA]</scope>
    <source>
        <strain evidence="1 2">MED92</strain>
    </source>
</reference>
<dbReference type="AlphaFoldDB" id="A0A7U8C5P1"/>
<comment type="caution">
    <text evidence="1">The sequence shown here is derived from an EMBL/GenBank/DDBJ whole genome shotgun (WGS) entry which is preliminary data.</text>
</comment>
<keyword evidence="2" id="KW-1185">Reference proteome</keyword>
<dbReference type="RefSeq" id="WP_007019677.1">
    <property type="nucleotide sequence ID" value="NZ_CH724125.1"/>
</dbReference>
<gene>
    <name evidence="1" type="ORF">MED92_10054</name>
</gene>
<evidence type="ECO:0000313" key="1">
    <source>
        <dbReference type="EMBL" id="EAR62040.1"/>
    </source>
</evidence>
<dbReference type="EMBL" id="AAOW01000004">
    <property type="protein sequence ID" value="EAR62040.1"/>
    <property type="molecule type" value="Genomic_DNA"/>
</dbReference>
<protein>
    <submittedName>
        <fullName evidence="1">Uncharacterized protein</fullName>
    </submittedName>
</protein>
<organism evidence="1 2">
    <name type="scientific">Neptuniibacter caesariensis</name>
    <dbReference type="NCBI Taxonomy" id="207954"/>
    <lineage>
        <taxon>Bacteria</taxon>
        <taxon>Pseudomonadati</taxon>
        <taxon>Pseudomonadota</taxon>
        <taxon>Gammaproteobacteria</taxon>
        <taxon>Oceanospirillales</taxon>
        <taxon>Oceanospirillaceae</taxon>
        <taxon>Neptuniibacter</taxon>
    </lineage>
</organism>